<sequence length="291" mass="30792">MAARDRRTGFSRRRQYGAFLGYVVAVAGAVVGAVLLVISTLHPATFAPVRMSAASVTAPVSSGLDAVARWFGAIPTAIGSYFQVHGENAALRAELKRSRVALMQARTIVYDNHRLRQLLAVRDRDDTTVVVARLVSSTPSSGRRFALLNAGTLQRVGSGMPVRGPNGLVGRVTEVGPIAARVLLLTDPESVVPVRRIGDGMPAIASGRGDGRLDIRSAERTNVRFGPHDMFVTSGTGGLYPPGVPVARIDHAGIDQAIAIPFAAPDSLDFALVQRPYMPLPPPPPALRAAP</sequence>
<evidence type="ECO:0000256" key="3">
    <source>
        <dbReference type="ARBA" id="ARBA00022960"/>
    </source>
</evidence>
<keyword evidence="5" id="KW-0812">Transmembrane</keyword>
<dbReference type="OrthoDB" id="8478127at2"/>
<reference evidence="7 8" key="1">
    <citation type="journal article" date="2019" name="Environ. Microbiol.">
        <title>Species interactions and distinct microbial communities in high Arctic permafrost affected cryosols are associated with the CH4 and CO2 gas fluxes.</title>
        <authorList>
            <person name="Altshuler I."/>
            <person name="Hamel J."/>
            <person name="Turney S."/>
            <person name="Magnuson E."/>
            <person name="Levesque R."/>
            <person name="Greer C."/>
            <person name="Whyte L.G."/>
        </authorList>
    </citation>
    <scope>NUCLEOTIDE SEQUENCE [LARGE SCALE GENOMIC DNA]</scope>
    <source>
        <strain evidence="7 8">S5.1</strain>
    </source>
</reference>
<dbReference type="Gene3D" id="2.40.10.340">
    <property type="entry name" value="Rod shape-determining protein MreC, domain 1"/>
    <property type="match status" value="1"/>
</dbReference>
<gene>
    <name evidence="7" type="ORF">EAH84_13555</name>
</gene>
<protein>
    <recommendedName>
        <fullName evidence="2">Cell shape-determining protein MreC</fullName>
    </recommendedName>
    <alternativeName>
        <fullName evidence="4">Cell shape protein MreC</fullName>
    </alternativeName>
</protein>
<evidence type="ECO:0000256" key="2">
    <source>
        <dbReference type="ARBA" id="ARBA00013855"/>
    </source>
</evidence>
<dbReference type="InterPro" id="IPR007221">
    <property type="entry name" value="MreC"/>
</dbReference>
<dbReference type="GO" id="GO:0008360">
    <property type="term" value="P:regulation of cell shape"/>
    <property type="evidence" value="ECO:0007669"/>
    <property type="project" value="UniProtKB-KW"/>
</dbReference>
<keyword evidence="5" id="KW-0472">Membrane</keyword>
<comment type="similarity">
    <text evidence="1">Belongs to the MreC family.</text>
</comment>
<dbReference type="InterPro" id="IPR042175">
    <property type="entry name" value="Cell/Rod_MreC_2"/>
</dbReference>
<keyword evidence="5" id="KW-1133">Transmembrane helix</keyword>
<evidence type="ECO:0000256" key="1">
    <source>
        <dbReference type="ARBA" id="ARBA00009369"/>
    </source>
</evidence>
<evidence type="ECO:0000256" key="4">
    <source>
        <dbReference type="ARBA" id="ARBA00032089"/>
    </source>
</evidence>
<name>A0A502CC68_9SPHN</name>
<dbReference type="Pfam" id="PF04085">
    <property type="entry name" value="MreC"/>
    <property type="match status" value="1"/>
</dbReference>
<proteinExistence type="inferred from homology"/>
<dbReference type="GO" id="GO:0005886">
    <property type="term" value="C:plasma membrane"/>
    <property type="evidence" value="ECO:0007669"/>
    <property type="project" value="TreeGrafter"/>
</dbReference>
<dbReference type="EMBL" id="RCZK01000014">
    <property type="protein sequence ID" value="TPG09619.1"/>
    <property type="molecule type" value="Genomic_DNA"/>
</dbReference>
<dbReference type="PANTHER" id="PTHR34138:SF1">
    <property type="entry name" value="CELL SHAPE-DETERMINING PROTEIN MREC"/>
    <property type="match status" value="1"/>
</dbReference>
<keyword evidence="8" id="KW-1185">Reference proteome</keyword>
<feature type="transmembrane region" description="Helical" evidence="5">
    <location>
        <begin position="20"/>
        <end position="41"/>
    </location>
</feature>
<dbReference type="InterPro" id="IPR055342">
    <property type="entry name" value="MreC_beta-barrel_core"/>
</dbReference>
<accession>A0A502CC68</accession>
<dbReference type="Gene3D" id="2.40.10.350">
    <property type="entry name" value="Rod shape-determining protein MreC, domain 2"/>
    <property type="match status" value="1"/>
</dbReference>
<evidence type="ECO:0000259" key="6">
    <source>
        <dbReference type="Pfam" id="PF04085"/>
    </source>
</evidence>
<organism evidence="7 8">
    <name type="scientific">Sphingomonas oligophenolica</name>
    <dbReference type="NCBI Taxonomy" id="301154"/>
    <lineage>
        <taxon>Bacteria</taxon>
        <taxon>Pseudomonadati</taxon>
        <taxon>Pseudomonadota</taxon>
        <taxon>Alphaproteobacteria</taxon>
        <taxon>Sphingomonadales</taxon>
        <taxon>Sphingomonadaceae</taxon>
        <taxon>Sphingomonas</taxon>
    </lineage>
</organism>
<keyword evidence="3" id="KW-0133">Cell shape</keyword>
<evidence type="ECO:0000256" key="5">
    <source>
        <dbReference type="SAM" id="Phobius"/>
    </source>
</evidence>
<dbReference type="RefSeq" id="WP_140872548.1">
    <property type="nucleotide sequence ID" value="NZ_RCZK01000014.1"/>
</dbReference>
<dbReference type="AlphaFoldDB" id="A0A502CC68"/>
<comment type="caution">
    <text evidence="7">The sequence shown here is derived from an EMBL/GenBank/DDBJ whole genome shotgun (WGS) entry which is preliminary data.</text>
</comment>
<evidence type="ECO:0000313" key="8">
    <source>
        <dbReference type="Proteomes" id="UP000318413"/>
    </source>
</evidence>
<dbReference type="InterPro" id="IPR042177">
    <property type="entry name" value="Cell/Rod_1"/>
</dbReference>
<dbReference type="Proteomes" id="UP000318413">
    <property type="component" value="Unassembled WGS sequence"/>
</dbReference>
<evidence type="ECO:0000313" key="7">
    <source>
        <dbReference type="EMBL" id="TPG09619.1"/>
    </source>
</evidence>
<dbReference type="PANTHER" id="PTHR34138">
    <property type="entry name" value="CELL SHAPE-DETERMINING PROTEIN MREC"/>
    <property type="match status" value="1"/>
</dbReference>
<feature type="domain" description="Rod shape-determining protein MreC beta-barrel core" evidence="6">
    <location>
        <begin position="135"/>
        <end position="255"/>
    </location>
</feature>